<feature type="region of interest" description="Disordered" evidence="1">
    <location>
        <begin position="167"/>
        <end position="188"/>
    </location>
</feature>
<proteinExistence type="predicted"/>
<feature type="region of interest" description="Disordered" evidence="1">
    <location>
        <begin position="1"/>
        <end position="82"/>
    </location>
</feature>
<name>A0ABZ2AR14_9TREE</name>
<protein>
    <recommendedName>
        <fullName evidence="4">Arrestin C-terminal-like domain-containing protein</fullName>
    </recommendedName>
</protein>
<dbReference type="Proteomes" id="UP001432216">
    <property type="component" value="Chromosome 3"/>
</dbReference>
<accession>A0ABZ2AR14</accession>
<evidence type="ECO:0000256" key="1">
    <source>
        <dbReference type="SAM" id="MobiDB-lite"/>
    </source>
</evidence>
<dbReference type="InterPro" id="IPR014752">
    <property type="entry name" value="Arrestin-like_C"/>
</dbReference>
<feature type="region of interest" description="Disordered" evidence="1">
    <location>
        <begin position="611"/>
        <end position="710"/>
    </location>
</feature>
<evidence type="ECO:0008006" key="4">
    <source>
        <dbReference type="Google" id="ProtNLM"/>
    </source>
</evidence>
<dbReference type="RefSeq" id="XP_064720199.1">
    <property type="nucleotide sequence ID" value="XM_064864127.1"/>
</dbReference>
<feature type="compositionally biased region" description="Polar residues" evidence="1">
    <location>
        <begin position="768"/>
        <end position="780"/>
    </location>
</feature>
<sequence length="849" mass="91673">MVSFFHSSRSSSSAQAPSSEFISSSSNATHRPSPVPSLGGPLIPENGIFSPGLFSFHEGRARPRVSPPPSPLSSSPPPVGRRASELVGIDNAANERDRLPRYTANALNPAQSQATVVPIPTYETALTQGAFSPFFAGDRISEGWEDTYMREYFGLDDFHGRNREVEQPETNVNDTEVHDPGTDEDDPLLPRQNVLANRRFTFAGTDTHRTSASDGMVEPPVLETLSPPAGAPLPPAYSQEVGRDELMLVSTAHLSPDHPASAFFNAISLIPSLSEGEETGSPVPLRIPPQAPDAAGHSNQVITERSGMMIGSKKLNLTITSNNARRMNANGTGPLFIKIGRAGIVKGSVVVKGIDHAVGLDIKILGFVKTVFYARGQYNMMDSYPLGRSALTLFPPSSESIEQQQLKLTKDGQPLIESGTTFPFEIQMPTKHWRGDDIDLPPTCEILQLGLQGEVEYALRVKVTRKGSWRMNEELTVPVIYQPQSYISPRRLRSLMLDDRLNPGWRTIPLNGGLLPSDPTPIQACLVLPSPMILYIPVNAPPPTIPFHLHFYHPAGGSLLRDFTNPRESTIIVRLQRIATMRIDGGREVRKSEIPSQVLIWEDGGEKVDLGEVQKERREKEKEKKAGRGKRRKASSGDGLAQVAAPSPQTGGKEQDGGGRFSFMDGKVGSVFRRKSSIPSAPVSTTTSRADSTLAASPRADHSPLSSSPIAEHCLSSCVTNASSTGERRDSHINASLIASASTSSTQSQLSGSATDIQMHGLLTLRFNPSQSTDSANNGQHLDPFGNTLQPQGIPAELKSKLIQSFSTPEIAVTYIIQIGVQPKGSGEHGGKARDGHVWGGGLVEVVWG</sequence>
<feature type="compositionally biased region" description="Low complexity" evidence="1">
    <location>
        <begin position="1"/>
        <end position="28"/>
    </location>
</feature>
<evidence type="ECO:0000313" key="2">
    <source>
        <dbReference type="EMBL" id="WVO20960.1"/>
    </source>
</evidence>
<keyword evidence="3" id="KW-1185">Reference proteome</keyword>
<evidence type="ECO:0000313" key="3">
    <source>
        <dbReference type="Proteomes" id="UP001432216"/>
    </source>
</evidence>
<dbReference type="Gene3D" id="2.60.40.640">
    <property type="match status" value="1"/>
</dbReference>
<feature type="compositionally biased region" description="Pro residues" evidence="1">
    <location>
        <begin position="65"/>
        <end position="79"/>
    </location>
</feature>
<organism evidence="2 3">
    <name type="scientific">Cryptococcus decagattii</name>
    <dbReference type="NCBI Taxonomy" id="1859122"/>
    <lineage>
        <taxon>Eukaryota</taxon>
        <taxon>Fungi</taxon>
        <taxon>Dikarya</taxon>
        <taxon>Basidiomycota</taxon>
        <taxon>Agaricomycotina</taxon>
        <taxon>Tremellomycetes</taxon>
        <taxon>Tremellales</taxon>
        <taxon>Cryptococcaceae</taxon>
        <taxon>Cryptococcus</taxon>
        <taxon>Cryptococcus gattii species complex</taxon>
    </lineage>
</organism>
<gene>
    <name evidence="2" type="ORF">IAS62_002261</name>
</gene>
<dbReference type="GeneID" id="89989035"/>
<feature type="compositionally biased region" description="Polar residues" evidence="1">
    <location>
        <begin position="677"/>
        <end position="695"/>
    </location>
</feature>
<feature type="compositionally biased region" description="Basic and acidic residues" evidence="1">
    <location>
        <begin position="611"/>
        <end position="626"/>
    </location>
</feature>
<feature type="region of interest" description="Disordered" evidence="1">
    <location>
        <begin position="768"/>
        <end position="791"/>
    </location>
</feature>
<dbReference type="EMBL" id="CP143808">
    <property type="protein sequence ID" value="WVO20960.1"/>
    <property type="molecule type" value="Genomic_DNA"/>
</dbReference>
<reference evidence="2 3" key="1">
    <citation type="submission" date="2024-01" db="EMBL/GenBank/DDBJ databases">
        <title>Comparative genomics of Cryptococcus and Kwoniella reveals pathogenesis evolution and contrasting modes of karyotype evolution via chromosome fusion or intercentromeric recombination.</title>
        <authorList>
            <person name="Coelho M.A."/>
            <person name="David-Palma M."/>
            <person name="Shea T."/>
            <person name="Bowers K."/>
            <person name="McGinley-Smith S."/>
            <person name="Mohammad A.W."/>
            <person name="Gnirke A."/>
            <person name="Yurkov A.M."/>
            <person name="Nowrousian M."/>
            <person name="Sun S."/>
            <person name="Cuomo C.A."/>
            <person name="Heitman J."/>
        </authorList>
    </citation>
    <scope>NUCLEOTIDE SEQUENCE [LARGE SCALE GENOMIC DNA]</scope>
    <source>
        <strain evidence="2 3">7685027</strain>
    </source>
</reference>